<feature type="non-terminal residue" evidence="2">
    <location>
        <position position="1"/>
    </location>
</feature>
<comment type="caution">
    <text evidence="2">The sequence shown here is derived from an EMBL/GenBank/DDBJ whole genome shotgun (WGS) entry which is preliminary data.</text>
</comment>
<dbReference type="EMBL" id="RWGY01000984">
    <property type="protein sequence ID" value="TVT97555.1"/>
    <property type="molecule type" value="Genomic_DNA"/>
</dbReference>
<evidence type="ECO:0000313" key="3">
    <source>
        <dbReference type="Proteomes" id="UP000324897"/>
    </source>
</evidence>
<dbReference type="Pfam" id="PF03478">
    <property type="entry name" value="Beta-prop_KIB1-4"/>
    <property type="match status" value="1"/>
</dbReference>
<dbReference type="PANTHER" id="PTHR33165">
    <property type="entry name" value="F-BOX DOMAIN CONTAINING PROTEIN-LIKE-RELATED"/>
    <property type="match status" value="1"/>
</dbReference>
<protein>
    <recommendedName>
        <fullName evidence="1">KIB1-4 beta-propeller domain-containing protein</fullName>
    </recommendedName>
</protein>
<organism evidence="2 3">
    <name type="scientific">Eragrostis curvula</name>
    <name type="common">weeping love grass</name>
    <dbReference type="NCBI Taxonomy" id="38414"/>
    <lineage>
        <taxon>Eukaryota</taxon>
        <taxon>Viridiplantae</taxon>
        <taxon>Streptophyta</taxon>
        <taxon>Embryophyta</taxon>
        <taxon>Tracheophyta</taxon>
        <taxon>Spermatophyta</taxon>
        <taxon>Magnoliopsida</taxon>
        <taxon>Liliopsida</taxon>
        <taxon>Poales</taxon>
        <taxon>Poaceae</taxon>
        <taxon>PACMAD clade</taxon>
        <taxon>Chloridoideae</taxon>
        <taxon>Eragrostideae</taxon>
        <taxon>Eragrostidinae</taxon>
        <taxon>Eragrostis</taxon>
    </lineage>
</organism>
<reference evidence="2 3" key="1">
    <citation type="journal article" date="2019" name="Sci. Rep.">
        <title>A high-quality genome of Eragrostis curvula grass provides insights into Poaceae evolution and supports new strategies to enhance forage quality.</title>
        <authorList>
            <person name="Carballo J."/>
            <person name="Santos B.A.C.M."/>
            <person name="Zappacosta D."/>
            <person name="Garbus I."/>
            <person name="Selva J.P."/>
            <person name="Gallo C.A."/>
            <person name="Diaz A."/>
            <person name="Albertini E."/>
            <person name="Caccamo M."/>
            <person name="Echenique V."/>
        </authorList>
    </citation>
    <scope>NUCLEOTIDE SEQUENCE [LARGE SCALE GENOMIC DNA]</scope>
    <source>
        <strain evidence="3">cv. Victoria</strain>
        <tissue evidence="2">Leaf</tissue>
    </source>
</reference>
<dbReference type="Proteomes" id="UP000324897">
    <property type="component" value="Unassembled WGS sequence"/>
</dbReference>
<dbReference type="AlphaFoldDB" id="A0A5J9SGZ1"/>
<accession>A0A5J9SGZ1</accession>
<keyword evidence="3" id="KW-1185">Reference proteome</keyword>
<dbReference type="Gramene" id="TVT97555">
    <property type="protein sequence ID" value="TVT97555"/>
    <property type="gene ID" value="EJB05_57185"/>
</dbReference>
<evidence type="ECO:0000313" key="2">
    <source>
        <dbReference type="EMBL" id="TVT97555.1"/>
    </source>
</evidence>
<dbReference type="OrthoDB" id="653077at2759"/>
<sequence length="424" mass="46947">MDPLSSCGAKRARTALGGETSSALPSSHGSCTRDWVNLCGDGPTGLIAELVLAGGDVADYVRFRAVCSPWRRCSPAPRDLPGGGLDRRLFPRRWIMLDKALVGPRCQRFLNISTGKCIRMDLPELDDEHRFLALTPEGLLLLLHESTLVVRLLNPLTRQLIDLPPITGLLTREQRQARRLGHDFAPDLRVDGVGIVADDATMVIVRFLFPTVLAIAKPGSERWTVVNSGNISSTIIFAGRFYCTTSRAVMMLDTGSAGAGQKPRLRVAVAWRRWFCFRPMTHSLHLVDNGGELLLVHRMLVWRPDMDPNGNNHKYDVYRVDLNARILVPVKSLNGRAVFMGMCRAISVSVEVFPTVAADVLYLGTDCDEKRRMDGYNIVLDGSNEPRHGDRWLVNGRGGTASMRASSSRWECQSQDADVESIVE</sequence>
<name>A0A5J9SGZ1_9POAL</name>
<evidence type="ECO:0000259" key="1">
    <source>
        <dbReference type="Pfam" id="PF03478"/>
    </source>
</evidence>
<proteinExistence type="predicted"/>
<gene>
    <name evidence="2" type="ORF">EJB05_57185</name>
</gene>
<dbReference type="PANTHER" id="PTHR33165:SF57">
    <property type="entry name" value="OS10G0568000 PROTEIN"/>
    <property type="match status" value="1"/>
</dbReference>
<feature type="domain" description="KIB1-4 beta-propeller" evidence="1">
    <location>
        <begin position="109"/>
        <end position="373"/>
    </location>
</feature>
<dbReference type="InterPro" id="IPR005174">
    <property type="entry name" value="KIB1-4_b-propeller"/>
</dbReference>